<dbReference type="FunFam" id="3.30.160.60:FF:000100">
    <property type="entry name" value="Zinc finger 45-like"/>
    <property type="match status" value="2"/>
</dbReference>
<evidence type="ECO:0000313" key="11">
    <source>
        <dbReference type="EMBL" id="ODM92597.1"/>
    </source>
</evidence>
<evidence type="ECO:0000256" key="1">
    <source>
        <dbReference type="ARBA" id="ARBA00004123"/>
    </source>
</evidence>
<comment type="subcellular location">
    <subcellularLocation>
        <location evidence="1">Nucleus</location>
    </subcellularLocation>
</comment>
<keyword evidence="5" id="KW-0862">Zinc</keyword>
<dbReference type="InterPro" id="IPR013087">
    <property type="entry name" value="Znf_C2H2_type"/>
</dbReference>
<proteinExistence type="predicted"/>
<keyword evidence="8" id="KW-0539">Nucleus</keyword>
<name>A0A1D2MHW7_ORCCI</name>
<dbReference type="GO" id="GO:0001227">
    <property type="term" value="F:DNA-binding transcription repressor activity, RNA polymerase II-specific"/>
    <property type="evidence" value="ECO:0007669"/>
    <property type="project" value="TreeGrafter"/>
</dbReference>
<dbReference type="SUPFAM" id="SSF57667">
    <property type="entry name" value="beta-beta-alpha zinc fingers"/>
    <property type="match status" value="6"/>
</dbReference>
<protein>
    <submittedName>
        <fullName evidence="11">Putative zinc finger protein</fullName>
    </submittedName>
</protein>
<feature type="domain" description="C2H2-type" evidence="10">
    <location>
        <begin position="326"/>
        <end position="353"/>
    </location>
</feature>
<evidence type="ECO:0000259" key="10">
    <source>
        <dbReference type="PROSITE" id="PS50157"/>
    </source>
</evidence>
<dbReference type="Pfam" id="PF00096">
    <property type="entry name" value="zf-C2H2"/>
    <property type="match status" value="3"/>
</dbReference>
<keyword evidence="4 9" id="KW-0863">Zinc-finger</keyword>
<dbReference type="PANTHER" id="PTHR24399">
    <property type="entry name" value="ZINC FINGER AND BTB DOMAIN-CONTAINING"/>
    <property type="match status" value="1"/>
</dbReference>
<dbReference type="AlphaFoldDB" id="A0A1D2MHW7"/>
<evidence type="ECO:0000256" key="5">
    <source>
        <dbReference type="ARBA" id="ARBA00022833"/>
    </source>
</evidence>
<evidence type="ECO:0000256" key="7">
    <source>
        <dbReference type="ARBA" id="ARBA00023163"/>
    </source>
</evidence>
<dbReference type="Pfam" id="PF13912">
    <property type="entry name" value="zf-C2H2_6"/>
    <property type="match status" value="2"/>
</dbReference>
<keyword evidence="2" id="KW-0479">Metal-binding</keyword>
<dbReference type="STRING" id="48709.A0A1D2MHW7"/>
<evidence type="ECO:0000256" key="6">
    <source>
        <dbReference type="ARBA" id="ARBA00023015"/>
    </source>
</evidence>
<dbReference type="OrthoDB" id="3069995at2759"/>
<dbReference type="PROSITE" id="PS00028">
    <property type="entry name" value="ZINC_FINGER_C2H2_1"/>
    <property type="match status" value="10"/>
</dbReference>
<feature type="domain" description="C2H2-type" evidence="10">
    <location>
        <begin position="57"/>
        <end position="85"/>
    </location>
</feature>
<organism evidence="11 12">
    <name type="scientific">Orchesella cincta</name>
    <name type="common">Springtail</name>
    <name type="synonym">Podura cincta</name>
    <dbReference type="NCBI Taxonomy" id="48709"/>
    <lineage>
        <taxon>Eukaryota</taxon>
        <taxon>Metazoa</taxon>
        <taxon>Ecdysozoa</taxon>
        <taxon>Arthropoda</taxon>
        <taxon>Hexapoda</taxon>
        <taxon>Collembola</taxon>
        <taxon>Entomobryomorpha</taxon>
        <taxon>Entomobryoidea</taxon>
        <taxon>Orchesellidae</taxon>
        <taxon>Orchesellinae</taxon>
        <taxon>Orchesella</taxon>
    </lineage>
</organism>
<feature type="domain" description="C2H2-type" evidence="10">
    <location>
        <begin position="204"/>
        <end position="231"/>
    </location>
</feature>
<evidence type="ECO:0000256" key="2">
    <source>
        <dbReference type="ARBA" id="ARBA00022723"/>
    </source>
</evidence>
<evidence type="ECO:0000256" key="8">
    <source>
        <dbReference type="ARBA" id="ARBA00023242"/>
    </source>
</evidence>
<feature type="domain" description="C2H2-type" evidence="10">
    <location>
        <begin position="173"/>
        <end position="201"/>
    </location>
</feature>
<evidence type="ECO:0000313" key="12">
    <source>
        <dbReference type="Proteomes" id="UP000094527"/>
    </source>
</evidence>
<dbReference type="GO" id="GO:0005654">
    <property type="term" value="C:nucleoplasm"/>
    <property type="evidence" value="ECO:0007669"/>
    <property type="project" value="TreeGrafter"/>
</dbReference>
<sequence>MKFHQIADSKSVTTSNSRITAVQGHTKVTKCQICSKQYESRQGLAYHMKSHTNEKPHKCEPCGKFFKCQSSLRSHTQHKHSNKKSYSCLQCPASFANSSNLTRHTRVVHEKDPRTRRKCNVCQKLLATSYMPAHMKWHANIMPFSCIICDKPFHAQNNLRLHIKTNHLMERPYSCSKCPATFPLRFELTHHILRVHKPEEWFTAECAICGKMLPSDYALNSHMATHTGEKHYKCATCGKRYGSNSALKLHQNAAHDGGRKLTTFCIMCDKGFPTNGALNDHMLVHTRERPFWCELCPSTFWNKSKLEKHFRESKLHNEGGGKLLTKLCIMCEKGFANSGELNKHLFVHTKEKPFWCEQCPSSFCRRDRLQEHIRKAHAKM</sequence>
<dbReference type="FunFam" id="3.30.160.60:FF:000710">
    <property type="entry name" value="Zinc finger protein 768"/>
    <property type="match status" value="1"/>
</dbReference>
<comment type="caution">
    <text evidence="11">The sequence shown here is derived from an EMBL/GenBank/DDBJ whole genome shotgun (WGS) entry which is preliminary data.</text>
</comment>
<dbReference type="GO" id="GO:0008270">
    <property type="term" value="F:zinc ion binding"/>
    <property type="evidence" value="ECO:0007669"/>
    <property type="project" value="UniProtKB-KW"/>
</dbReference>
<feature type="domain" description="C2H2-type" evidence="10">
    <location>
        <begin position="263"/>
        <end position="290"/>
    </location>
</feature>
<evidence type="ECO:0000256" key="4">
    <source>
        <dbReference type="ARBA" id="ARBA00022771"/>
    </source>
</evidence>
<feature type="domain" description="C2H2-type" evidence="10">
    <location>
        <begin position="144"/>
        <end position="172"/>
    </location>
</feature>
<dbReference type="PROSITE" id="PS50157">
    <property type="entry name" value="ZINC_FINGER_C2H2_2"/>
    <property type="match status" value="11"/>
</dbReference>
<keyword evidence="6" id="KW-0805">Transcription regulation</keyword>
<keyword evidence="12" id="KW-1185">Reference proteome</keyword>
<dbReference type="GO" id="GO:0000978">
    <property type="term" value="F:RNA polymerase II cis-regulatory region sequence-specific DNA binding"/>
    <property type="evidence" value="ECO:0007669"/>
    <property type="project" value="TreeGrafter"/>
</dbReference>
<feature type="domain" description="C2H2-type" evidence="10">
    <location>
        <begin position="291"/>
        <end position="316"/>
    </location>
</feature>
<evidence type="ECO:0000256" key="3">
    <source>
        <dbReference type="ARBA" id="ARBA00022737"/>
    </source>
</evidence>
<feature type="domain" description="C2H2-type" evidence="10">
    <location>
        <begin position="29"/>
        <end position="56"/>
    </location>
</feature>
<accession>A0A1D2MHW7</accession>
<gene>
    <name evidence="11" type="ORF">Ocin01_14085</name>
</gene>
<dbReference type="InterPro" id="IPR036236">
    <property type="entry name" value="Znf_C2H2_sf"/>
</dbReference>
<dbReference type="Gene3D" id="3.30.160.60">
    <property type="entry name" value="Classic Zinc Finger"/>
    <property type="match status" value="10"/>
</dbReference>
<keyword evidence="7" id="KW-0804">Transcription</keyword>
<dbReference type="EMBL" id="LJIJ01001194">
    <property type="protein sequence ID" value="ODM92597.1"/>
    <property type="molecule type" value="Genomic_DNA"/>
</dbReference>
<reference evidence="11 12" key="1">
    <citation type="journal article" date="2016" name="Genome Biol. Evol.">
        <title>Gene Family Evolution Reflects Adaptation to Soil Environmental Stressors in the Genome of the Collembolan Orchesella cincta.</title>
        <authorList>
            <person name="Faddeeva-Vakhrusheva A."/>
            <person name="Derks M.F."/>
            <person name="Anvar S.Y."/>
            <person name="Agamennone V."/>
            <person name="Suring W."/>
            <person name="Smit S."/>
            <person name="van Straalen N.M."/>
            <person name="Roelofs D."/>
        </authorList>
    </citation>
    <scope>NUCLEOTIDE SEQUENCE [LARGE SCALE GENOMIC DNA]</scope>
    <source>
        <tissue evidence="11">Mixed pool</tissue>
    </source>
</reference>
<feature type="domain" description="C2H2-type" evidence="10">
    <location>
        <begin position="354"/>
        <end position="380"/>
    </location>
</feature>
<feature type="domain" description="C2H2-type" evidence="10">
    <location>
        <begin position="232"/>
        <end position="260"/>
    </location>
</feature>
<dbReference type="Proteomes" id="UP000094527">
    <property type="component" value="Unassembled WGS sequence"/>
</dbReference>
<dbReference type="SMART" id="SM00355">
    <property type="entry name" value="ZnF_C2H2"/>
    <property type="match status" value="12"/>
</dbReference>
<dbReference type="OMA" id="KWHANIM"/>
<feature type="domain" description="C2H2-type" evidence="10">
    <location>
        <begin position="86"/>
        <end position="114"/>
    </location>
</feature>
<dbReference type="PANTHER" id="PTHR24399:SF23">
    <property type="entry name" value="C2H2-TYPE DOMAIN-CONTAINING PROTEIN"/>
    <property type="match status" value="1"/>
</dbReference>
<evidence type="ECO:0000256" key="9">
    <source>
        <dbReference type="PROSITE-ProRule" id="PRU00042"/>
    </source>
</evidence>
<keyword evidence="3" id="KW-0677">Repeat</keyword>